<dbReference type="InterPro" id="IPR001352">
    <property type="entry name" value="RNase_HII/HIII"/>
</dbReference>
<dbReference type="EMBL" id="KZ155782">
    <property type="protein sequence ID" value="OUS46628.1"/>
    <property type="molecule type" value="Genomic_DNA"/>
</dbReference>
<dbReference type="FunFam" id="3.30.420.10:FF:000006">
    <property type="entry name" value="Ribonuclease HII"/>
    <property type="match status" value="1"/>
</dbReference>
<evidence type="ECO:0000256" key="5">
    <source>
        <dbReference type="ARBA" id="ARBA00007383"/>
    </source>
</evidence>
<protein>
    <recommendedName>
        <fullName evidence="13">Ribonuclease</fullName>
        <ecNumber evidence="13">3.1.26.4</ecNumber>
    </recommendedName>
</protein>
<dbReference type="NCBIfam" id="NF000595">
    <property type="entry name" value="PRK00015.1-3"/>
    <property type="match status" value="1"/>
</dbReference>
<feature type="domain" description="RNase H type-2" evidence="15">
    <location>
        <begin position="112"/>
        <end position="302"/>
    </location>
</feature>
<dbReference type="Pfam" id="PF01351">
    <property type="entry name" value="RNase_HII"/>
    <property type="match status" value="1"/>
</dbReference>
<dbReference type="CDD" id="cd07182">
    <property type="entry name" value="RNase_HII_bacteria_HII_like"/>
    <property type="match status" value="1"/>
</dbReference>
<dbReference type="AlphaFoldDB" id="A0A090MD09"/>
<dbReference type="Proteomes" id="UP000009170">
    <property type="component" value="Unassembled WGS sequence"/>
</dbReference>
<comment type="subcellular location">
    <subcellularLocation>
        <location evidence="4">Cytoplasm</location>
    </subcellularLocation>
</comment>
<evidence type="ECO:0000256" key="1">
    <source>
        <dbReference type="ARBA" id="ARBA00000077"/>
    </source>
</evidence>
<comment type="similarity">
    <text evidence="5 13">Belongs to the RNase HII family.</text>
</comment>
<dbReference type="PROSITE" id="PS51975">
    <property type="entry name" value="RNASE_H_2"/>
    <property type="match status" value="1"/>
</dbReference>
<comment type="cofactor">
    <cofactor evidence="12">
        <name>Mn(2+)</name>
        <dbReference type="ChEBI" id="CHEBI:29035"/>
    </cofactor>
    <cofactor evidence="12">
        <name>Mg(2+)</name>
        <dbReference type="ChEBI" id="CHEBI:18420"/>
    </cofactor>
    <text evidence="12">Manganese or magnesium. Binds 1 divalent metal ion per monomer in the absence of substrate. May bind a second metal ion after substrate binding.</text>
</comment>
<dbReference type="InParanoid" id="A0A090MD09"/>
<accession>A0A1Y5IAL1</accession>
<feature type="binding site" evidence="12">
    <location>
        <position position="119"/>
    </location>
    <ligand>
        <name>a divalent metal cation</name>
        <dbReference type="ChEBI" id="CHEBI:60240"/>
    </ligand>
</feature>
<dbReference type="GO" id="GO:0046872">
    <property type="term" value="F:metal ion binding"/>
    <property type="evidence" value="ECO:0007669"/>
    <property type="project" value="UniProtKB-KW"/>
</dbReference>
<dbReference type="GO" id="GO:0043137">
    <property type="term" value="P:DNA replication, removal of RNA primer"/>
    <property type="evidence" value="ECO:0007669"/>
    <property type="project" value="TreeGrafter"/>
</dbReference>
<evidence type="ECO:0000256" key="6">
    <source>
        <dbReference type="ARBA" id="ARBA00022490"/>
    </source>
</evidence>
<dbReference type="SUPFAM" id="SSF53098">
    <property type="entry name" value="Ribonuclease H-like"/>
    <property type="match status" value="1"/>
</dbReference>
<dbReference type="STRING" id="70448.A0A090MD09"/>
<evidence type="ECO:0000256" key="4">
    <source>
        <dbReference type="ARBA" id="ARBA00004496"/>
    </source>
</evidence>
<comment type="cofactor">
    <cofactor evidence="2">
        <name>Mg(2+)</name>
        <dbReference type="ChEBI" id="CHEBI:18420"/>
    </cofactor>
</comment>
<dbReference type="InterPro" id="IPR012337">
    <property type="entry name" value="RNaseH-like_sf"/>
</dbReference>
<comment type="function">
    <text evidence="3 13">Endonuclease that specifically degrades the RNA of RNA-DNA hybrids.</text>
</comment>
<keyword evidence="8 12" id="KW-0479">Metal-binding</keyword>
<reference evidence="16" key="2">
    <citation type="journal article" date="2014" name="BMC Genomics">
        <title>An improved genome of the model marine alga Ostreococcus tauri unfolds by assessing Illumina de novo assemblies.</title>
        <authorList>
            <person name="Blanc-Mathieu R."/>
            <person name="Verhelst B."/>
            <person name="Derelle E."/>
            <person name="Rombauts S."/>
            <person name="Bouget F.Y."/>
            <person name="Carre I."/>
            <person name="Chateau A."/>
            <person name="Eyre-Walker A."/>
            <person name="Grimsley N."/>
            <person name="Moreau H."/>
            <person name="Piegu B."/>
            <person name="Rivals E."/>
            <person name="Schackwitz W."/>
            <person name="Van de Peer Y."/>
            <person name="Piganeau G."/>
        </authorList>
    </citation>
    <scope>NUCLEOTIDE SEQUENCE</scope>
    <source>
        <strain evidence="16">RCC4221</strain>
    </source>
</reference>
<evidence type="ECO:0000313" key="18">
    <source>
        <dbReference type="Proteomes" id="UP000009170"/>
    </source>
</evidence>
<evidence type="ECO:0000256" key="11">
    <source>
        <dbReference type="ARBA" id="ARBA00023211"/>
    </source>
</evidence>
<organism evidence="16 18">
    <name type="scientific">Ostreococcus tauri</name>
    <name type="common">Marine green alga</name>
    <dbReference type="NCBI Taxonomy" id="70448"/>
    <lineage>
        <taxon>Eukaryota</taxon>
        <taxon>Viridiplantae</taxon>
        <taxon>Chlorophyta</taxon>
        <taxon>Mamiellophyceae</taxon>
        <taxon>Mamiellales</taxon>
        <taxon>Bathycoccaceae</taxon>
        <taxon>Ostreococcus</taxon>
    </lineage>
</organism>
<feature type="binding site" evidence="12">
    <location>
        <position position="210"/>
    </location>
    <ligand>
        <name>a divalent metal cation</name>
        <dbReference type="ChEBI" id="CHEBI:60240"/>
    </ligand>
</feature>
<feature type="compositionally biased region" description="Basic and acidic residues" evidence="14">
    <location>
        <begin position="72"/>
        <end position="81"/>
    </location>
</feature>
<dbReference type="GO" id="GO:0004523">
    <property type="term" value="F:RNA-DNA hybrid ribonuclease activity"/>
    <property type="evidence" value="ECO:0007669"/>
    <property type="project" value="UniProtKB-UniRule"/>
</dbReference>
<dbReference type="Proteomes" id="UP000195557">
    <property type="component" value="Unassembled WGS sequence"/>
</dbReference>
<keyword evidence="9 12" id="KW-0255">Endonuclease</keyword>
<dbReference type="GO" id="GO:0006298">
    <property type="term" value="P:mismatch repair"/>
    <property type="evidence" value="ECO:0007669"/>
    <property type="project" value="TreeGrafter"/>
</dbReference>
<evidence type="ECO:0000256" key="10">
    <source>
        <dbReference type="ARBA" id="ARBA00022801"/>
    </source>
</evidence>
<dbReference type="NCBIfam" id="NF000594">
    <property type="entry name" value="PRK00015.1-1"/>
    <property type="match status" value="1"/>
</dbReference>
<evidence type="ECO:0000256" key="13">
    <source>
        <dbReference type="RuleBase" id="RU003515"/>
    </source>
</evidence>
<keyword evidence="18" id="KW-1185">Reference proteome</keyword>
<evidence type="ECO:0000259" key="15">
    <source>
        <dbReference type="PROSITE" id="PS51975"/>
    </source>
</evidence>
<dbReference type="Gene3D" id="3.30.420.10">
    <property type="entry name" value="Ribonuclease H-like superfamily/Ribonuclease H"/>
    <property type="match status" value="1"/>
</dbReference>
<dbReference type="PANTHER" id="PTHR10954">
    <property type="entry name" value="RIBONUCLEASE H2 SUBUNIT A"/>
    <property type="match status" value="1"/>
</dbReference>
<keyword evidence="11" id="KW-0464">Manganese</keyword>
<keyword evidence="6" id="KW-0963">Cytoplasm</keyword>
<keyword evidence="7 12" id="KW-0540">Nuclease</keyword>
<evidence type="ECO:0000256" key="9">
    <source>
        <dbReference type="ARBA" id="ARBA00022759"/>
    </source>
</evidence>
<feature type="region of interest" description="Disordered" evidence="14">
    <location>
        <begin position="44"/>
        <end position="107"/>
    </location>
</feature>
<accession>A0A454Y3Q6</accession>
<dbReference type="GO" id="GO:0032299">
    <property type="term" value="C:ribonuclease H2 complex"/>
    <property type="evidence" value="ECO:0007669"/>
    <property type="project" value="TreeGrafter"/>
</dbReference>
<feature type="compositionally biased region" description="Low complexity" evidence="14">
    <location>
        <begin position="56"/>
        <end position="65"/>
    </location>
</feature>
<dbReference type="InterPro" id="IPR036397">
    <property type="entry name" value="RNaseH_sf"/>
</dbReference>
<comment type="catalytic activity">
    <reaction evidence="1 12 13">
        <text>Endonucleolytic cleavage to 5'-phosphomonoester.</text>
        <dbReference type="EC" id="3.1.26.4"/>
    </reaction>
</comment>
<evidence type="ECO:0000256" key="8">
    <source>
        <dbReference type="ARBA" id="ARBA00022723"/>
    </source>
</evidence>
<keyword evidence="10 12" id="KW-0378">Hydrolase</keyword>
<accession>A0A090MD09</accession>
<dbReference type="HAMAP" id="MF_00052_B">
    <property type="entry name" value="RNase_HII_B"/>
    <property type="match status" value="1"/>
</dbReference>
<dbReference type="EC" id="3.1.26.4" evidence="13"/>
<proteinExistence type="inferred from homology"/>
<dbReference type="PANTHER" id="PTHR10954:SF23">
    <property type="entry name" value="RIBONUCLEASE"/>
    <property type="match status" value="1"/>
</dbReference>
<evidence type="ECO:0000256" key="12">
    <source>
        <dbReference type="PROSITE-ProRule" id="PRU01319"/>
    </source>
</evidence>
<sequence>MSTNKITAAGAVKPKTQMGLGAFLQRGVNMGANKTLDAEVSRVAKTTNATDEDVSKTASKTTAKAKTTKTKSGRETRKPETLDASPAKRAKKQTGPGPDRSHEKKHWDAGRHRVVGVDEAGRGPLAGPVVAAACFVPKDCVVDCVNDSKQLTEEGREEIFEELMANKEIEYGVCVIDQDRIDEINILECTMEAMTRSALDVPNVDWVLIDGNRVPKPLEGKAEAIVKGDAKNVAIAAASIIAKVTRDRMMVEIDKEFPMYGFKDHKGYGTKAHMAAIDKYGPCVYHRKTFAPIKHMDLSKWPECRKKKE</sequence>
<reference evidence="16 18" key="1">
    <citation type="journal article" date="2006" name="Proc. Natl. Acad. Sci. U.S.A.">
        <title>Genome analysis of the smallest free-living eukaryote Ostreococcus tauri unveils many unique features.</title>
        <authorList>
            <person name="Derelle E."/>
            <person name="Ferraz C."/>
            <person name="Rombauts S."/>
            <person name="Rouze P."/>
            <person name="Worden A.Z."/>
            <person name="Robbens S."/>
            <person name="Partensky F."/>
            <person name="Degroeve S."/>
            <person name="Echeynie S."/>
            <person name="Cooke R."/>
            <person name="Saeys Y."/>
            <person name="Wuyts J."/>
            <person name="Jabbari K."/>
            <person name="Bowler C."/>
            <person name="Panaud O."/>
            <person name="Piegu B."/>
            <person name="Ball S.G."/>
            <person name="Ral J.-P."/>
            <person name="Bouget F.-Y."/>
            <person name="Piganeau G."/>
            <person name="De Baets B."/>
            <person name="Picard A."/>
            <person name="Delseny M."/>
            <person name="Demaille J."/>
            <person name="Van de Peer Y."/>
            <person name="Moreau H."/>
        </authorList>
    </citation>
    <scope>NUCLEOTIDE SEQUENCE [LARGE SCALE GENOMIC DNA]</scope>
    <source>
        <strain evidence="16 18">OTTH0595</strain>
    </source>
</reference>
<evidence type="ECO:0000256" key="3">
    <source>
        <dbReference type="ARBA" id="ARBA00004065"/>
    </source>
</evidence>
<evidence type="ECO:0000256" key="7">
    <source>
        <dbReference type="ARBA" id="ARBA00022722"/>
    </source>
</evidence>
<dbReference type="InterPro" id="IPR024567">
    <property type="entry name" value="RNase_HII/HIII_dom"/>
</dbReference>
<name>A0A090MD09_OSTTA</name>
<evidence type="ECO:0000256" key="2">
    <source>
        <dbReference type="ARBA" id="ARBA00001946"/>
    </source>
</evidence>
<gene>
    <name evidence="17" type="ORF">BE221DRAFT_9716</name>
    <name evidence="16" type="ORF">OT_ostta12g02340</name>
</gene>
<evidence type="ECO:0000313" key="16">
    <source>
        <dbReference type="EMBL" id="CEF99929.1"/>
    </source>
</evidence>
<feature type="binding site" evidence="12">
    <location>
        <position position="118"/>
    </location>
    <ligand>
        <name>a divalent metal cation</name>
        <dbReference type="ChEBI" id="CHEBI:60240"/>
    </ligand>
</feature>
<evidence type="ECO:0000313" key="17">
    <source>
        <dbReference type="EMBL" id="OUS46628.1"/>
    </source>
</evidence>
<dbReference type="EMBL" id="CAID01000012">
    <property type="protein sequence ID" value="CEF99929.1"/>
    <property type="molecule type" value="Genomic_DNA"/>
</dbReference>
<reference evidence="17" key="3">
    <citation type="submission" date="2017-04" db="EMBL/GenBank/DDBJ databases">
        <title>Population genomics of picophytoplankton unveils novel chromosome hypervariability.</title>
        <authorList>
            <consortium name="DOE Joint Genome Institute"/>
            <person name="Blanc-Mathieu R."/>
            <person name="Krasovec M."/>
            <person name="Hebrard M."/>
            <person name="Yau S."/>
            <person name="Desgranges E."/>
            <person name="Martin J."/>
            <person name="Schackwitz W."/>
            <person name="Kuo A."/>
            <person name="Salin G."/>
            <person name="Donnadieu C."/>
            <person name="Desdevises Y."/>
            <person name="Sanchez-Ferandin S."/>
            <person name="Moreau H."/>
            <person name="Rivals E."/>
            <person name="Grigoriev I.V."/>
            <person name="Grimsley N."/>
            <person name="Eyre-Walker A."/>
            <person name="Piganeau G."/>
        </authorList>
    </citation>
    <scope>NUCLEOTIDE SEQUENCE [LARGE SCALE GENOMIC DNA]</scope>
    <source>
        <strain evidence="17">RCC 1115</strain>
    </source>
</reference>
<evidence type="ECO:0000256" key="14">
    <source>
        <dbReference type="SAM" id="MobiDB-lite"/>
    </source>
</evidence>
<dbReference type="GO" id="GO:0003723">
    <property type="term" value="F:RNA binding"/>
    <property type="evidence" value="ECO:0007669"/>
    <property type="project" value="UniProtKB-UniRule"/>
</dbReference>
<dbReference type="InterPro" id="IPR022898">
    <property type="entry name" value="RNase_HII"/>
</dbReference>
<dbReference type="OrthoDB" id="7462577at2759"/>
<dbReference type="GO" id="GO:0005737">
    <property type="term" value="C:cytoplasm"/>
    <property type="evidence" value="ECO:0007669"/>
    <property type="project" value="UniProtKB-SubCell"/>
</dbReference>